<accession>A0A1N6XJY7</accession>
<keyword evidence="1" id="KW-1133">Transmembrane helix</keyword>
<name>A0A1N6XJY7_9RHOO</name>
<evidence type="ECO:0000256" key="1">
    <source>
        <dbReference type="SAM" id="Phobius"/>
    </source>
</evidence>
<keyword evidence="1" id="KW-0812">Transmembrane</keyword>
<organism evidence="3 4">
    <name type="scientific">Aromatoleum tolulyticum</name>
    <dbReference type="NCBI Taxonomy" id="34027"/>
    <lineage>
        <taxon>Bacteria</taxon>
        <taxon>Pseudomonadati</taxon>
        <taxon>Pseudomonadota</taxon>
        <taxon>Betaproteobacteria</taxon>
        <taxon>Rhodocyclales</taxon>
        <taxon>Rhodocyclaceae</taxon>
        <taxon>Aromatoleum</taxon>
    </lineage>
</organism>
<sequence>MKIRILNRRDSFAGLFFILLGLAGSHAASGYPLGSAMRMGAGYFPLLLGAVLAVLGAVVLIRSVRVTDDEPAQDDGFALRPAVLVGAGVIVFALVVQQLGLVLATVALTLVSGHAHREVRFGELLGLSAVLSAFGVAVFAYGLGVPLPVGPA</sequence>
<dbReference type="AlphaFoldDB" id="A0A1N6XJY7"/>
<dbReference type="Proteomes" id="UP000186819">
    <property type="component" value="Unassembled WGS sequence"/>
</dbReference>
<dbReference type="InterPro" id="IPR009936">
    <property type="entry name" value="DUF1468"/>
</dbReference>
<feature type="transmembrane region" description="Helical" evidence="1">
    <location>
        <begin position="124"/>
        <end position="149"/>
    </location>
</feature>
<evidence type="ECO:0000259" key="2">
    <source>
        <dbReference type="Pfam" id="PF07331"/>
    </source>
</evidence>
<reference evidence="4" key="1">
    <citation type="submission" date="2017-01" db="EMBL/GenBank/DDBJ databases">
        <authorList>
            <person name="Varghese N."/>
            <person name="Submissions S."/>
        </authorList>
    </citation>
    <scope>NUCLEOTIDE SEQUENCE [LARGE SCALE GENOMIC DNA]</scope>
    <source>
        <strain evidence="4">ATCC 51758</strain>
    </source>
</reference>
<evidence type="ECO:0000313" key="4">
    <source>
        <dbReference type="Proteomes" id="UP000186819"/>
    </source>
</evidence>
<dbReference type="Pfam" id="PF07331">
    <property type="entry name" value="TctB"/>
    <property type="match status" value="1"/>
</dbReference>
<proteinExistence type="predicted"/>
<dbReference type="RefSeq" id="WP_076602753.1">
    <property type="nucleotide sequence ID" value="NZ_FTMD01000009.1"/>
</dbReference>
<keyword evidence="1" id="KW-0472">Membrane</keyword>
<feature type="transmembrane region" description="Helical" evidence="1">
    <location>
        <begin position="43"/>
        <end position="61"/>
    </location>
</feature>
<protein>
    <submittedName>
        <fullName evidence="3">Tripartite tricarboxylate transporter TctB family protein</fullName>
    </submittedName>
</protein>
<evidence type="ECO:0000313" key="3">
    <source>
        <dbReference type="EMBL" id="SIR02590.1"/>
    </source>
</evidence>
<dbReference type="EMBL" id="FTMD01000009">
    <property type="protein sequence ID" value="SIR02590.1"/>
    <property type="molecule type" value="Genomic_DNA"/>
</dbReference>
<dbReference type="STRING" id="34027.SAMN05421829_10912"/>
<dbReference type="OrthoDB" id="7029611at2"/>
<feature type="domain" description="DUF1468" evidence="2">
    <location>
        <begin position="13"/>
        <end position="148"/>
    </location>
</feature>
<keyword evidence="4" id="KW-1185">Reference proteome</keyword>
<feature type="transmembrane region" description="Helical" evidence="1">
    <location>
        <begin position="82"/>
        <end position="112"/>
    </location>
</feature>
<gene>
    <name evidence="3" type="ORF">SAMN05421829_10912</name>
</gene>